<dbReference type="AlphaFoldDB" id="A0A392RIA7"/>
<comment type="caution">
    <text evidence="2">The sequence shown here is derived from an EMBL/GenBank/DDBJ whole genome shotgun (WGS) entry which is preliminary data.</text>
</comment>
<dbReference type="PANTHER" id="PTHR36617:SF5">
    <property type="entry name" value="OS05G0421675 PROTEIN"/>
    <property type="match status" value="1"/>
</dbReference>
<dbReference type="Proteomes" id="UP000265520">
    <property type="component" value="Unassembled WGS sequence"/>
</dbReference>
<dbReference type="PANTHER" id="PTHR36617">
    <property type="entry name" value="PROTEIN, PUTATIVE-RELATED"/>
    <property type="match status" value="1"/>
</dbReference>
<proteinExistence type="predicted"/>
<organism evidence="2 3">
    <name type="scientific">Trifolium medium</name>
    <dbReference type="NCBI Taxonomy" id="97028"/>
    <lineage>
        <taxon>Eukaryota</taxon>
        <taxon>Viridiplantae</taxon>
        <taxon>Streptophyta</taxon>
        <taxon>Embryophyta</taxon>
        <taxon>Tracheophyta</taxon>
        <taxon>Spermatophyta</taxon>
        <taxon>Magnoliopsida</taxon>
        <taxon>eudicotyledons</taxon>
        <taxon>Gunneridae</taxon>
        <taxon>Pentapetalae</taxon>
        <taxon>rosids</taxon>
        <taxon>fabids</taxon>
        <taxon>Fabales</taxon>
        <taxon>Fabaceae</taxon>
        <taxon>Papilionoideae</taxon>
        <taxon>50 kb inversion clade</taxon>
        <taxon>NPAAA clade</taxon>
        <taxon>Hologalegina</taxon>
        <taxon>IRL clade</taxon>
        <taxon>Trifolieae</taxon>
        <taxon>Trifolium</taxon>
    </lineage>
</organism>
<sequence length="134" mass="15233">VLVDIVLQPNISDQWLWRHDAGGGYSVKDAYRLLTTMDPPGVDAASDLIWHKQVPLKVSVLAWRLLRNKLPTKDNLVRRNIIAHDSHMCVSGCLWCLVKSWIGFSSADPNLLQNHFVQFTHSSGGMRVRRSFLQ</sequence>
<accession>A0A392RIA7</accession>
<keyword evidence="2" id="KW-0413">Isomerase</keyword>
<feature type="domain" description="Reverse transcriptase zinc-binding" evidence="1">
    <location>
        <begin position="25"/>
        <end position="89"/>
    </location>
</feature>
<feature type="non-terminal residue" evidence="2">
    <location>
        <position position="134"/>
    </location>
</feature>
<evidence type="ECO:0000313" key="2">
    <source>
        <dbReference type="EMBL" id="MCI35872.1"/>
    </source>
</evidence>
<reference evidence="2 3" key="1">
    <citation type="journal article" date="2018" name="Front. Plant Sci.">
        <title>Red Clover (Trifolium pratense) and Zigzag Clover (T. medium) - A Picture of Genomic Similarities and Differences.</title>
        <authorList>
            <person name="Dluhosova J."/>
            <person name="Istvanek J."/>
            <person name="Nedelnik J."/>
            <person name="Repkova J."/>
        </authorList>
    </citation>
    <scope>NUCLEOTIDE SEQUENCE [LARGE SCALE GENOMIC DNA]</scope>
    <source>
        <strain evidence="3">cv. 10/8</strain>
        <tissue evidence="2">Leaf</tissue>
    </source>
</reference>
<dbReference type="InterPro" id="IPR026960">
    <property type="entry name" value="RVT-Znf"/>
</dbReference>
<name>A0A392RIA7_9FABA</name>
<feature type="non-terminal residue" evidence="2">
    <location>
        <position position="1"/>
    </location>
</feature>
<evidence type="ECO:0000259" key="1">
    <source>
        <dbReference type="Pfam" id="PF13966"/>
    </source>
</evidence>
<dbReference type="GO" id="GO:0016853">
    <property type="term" value="F:isomerase activity"/>
    <property type="evidence" value="ECO:0007669"/>
    <property type="project" value="UniProtKB-KW"/>
</dbReference>
<dbReference type="Pfam" id="PF13966">
    <property type="entry name" value="zf-RVT"/>
    <property type="match status" value="1"/>
</dbReference>
<evidence type="ECO:0000313" key="3">
    <source>
        <dbReference type="Proteomes" id="UP000265520"/>
    </source>
</evidence>
<dbReference type="EMBL" id="LXQA010227907">
    <property type="protein sequence ID" value="MCI35872.1"/>
    <property type="molecule type" value="Genomic_DNA"/>
</dbReference>
<protein>
    <submittedName>
        <fullName evidence="2">70 kDa peptidyl-prolyl isomerase</fullName>
    </submittedName>
</protein>
<keyword evidence="3" id="KW-1185">Reference proteome</keyword>